<name>A0ABS3J4X4_9HYPH</name>
<dbReference type="EMBL" id="JAFMPY010000014">
    <property type="protein sequence ID" value="MBO0904724.1"/>
    <property type="molecule type" value="Genomic_DNA"/>
</dbReference>
<evidence type="ECO:0000313" key="1">
    <source>
        <dbReference type="EMBL" id="MBO0904724.1"/>
    </source>
</evidence>
<protein>
    <submittedName>
        <fullName evidence="1">Uncharacterized protein</fullName>
    </submittedName>
</protein>
<dbReference type="RefSeq" id="WP_207351370.1">
    <property type="nucleotide sequence ID" value="NZ_JAFMPY010000014.1"/>
</dbReference>
<gene>
    <name evidence="1" type="ORF">J1C47_13845</name>
</gene>
<sequence length="185" mass="19468">MSRTPFHASHCDVWDLPPPPEADARLAHVEPGDEAMQRYRSGVRPVYETLARVMAQLSGLFLLRLTGGGRALQLDHPMFGVACDQLAAGRDDLRALAVPAAATRHHAALSLMAGHLAAAAQAMDRLAASRGAAPDEDGKRGVLRQLHAAQGLLIAAAEPDAGITPIDFSHACCSCGSAVRLKAAR</sequence>
<keyword evidence="2" id="KW-1185">Reference proteome</keyword>
<organism evidence="1 2">
    <name type="scientific">Jiella sonneratiae</name>
    <dbReference type="NCBI Taxonomy" id="2816856"/>
    <lineage>
        <taxon>Bacteria</taxon>
        <taxon>Pseudomonadati</taxon>
        <taxon>Pseudomonadota</taxon>
        <taxon>Alphaproteobacteria</taxon>
        <taxon>Hyphomicrobiales</taxon>
        <taxon>Aurantimonadaceae</taxon>
        <taxon>Jiella</taxon>
    </lineage>
</organism>
<dbReference type="Proteomes" id="UP000664288">
    <property type="component" value="Unassembled WGS sequence"/>
</dbReference>
<proteinExistence type="predicted"/>
<evidence type="ECO:0000313" key="2">
    <source>
        <dbReference type="Proteomes" id="UP000664288"/>
    </source>
</evidence>
<reference evidence="1 2" key="1">
    <citation type="submission" date="2021-03" db="EMBL/GenBank/DDBJ databases">
        <title>Whole genome sequence of Jiella sp. MQZ13P-4.</title>
        <authorList>
            <person name="Tuo L."/>
        </authorList>
    </citation>
    <scope>NUCLEOTIDE SEQUENCE [LARGE SCALE GENOMIC DNA]</scope>
    <source>
        <strain evidence="1 2">MQZ13P-4</strain>
    </source>
</reference>
<accession>A0ABS3J4X4</accession>
<comment type="caution">
    <text evidence="1">The sequence shown here is derived from an EMBL/GenBank/DDBJ whole genome shotgun (WGS) entry which is preliminary data.</text>
</comment>